<organism evidence="17 18">
    <name type="scientific">Pseudomonas sessilinigenes</name>
    <dbReference type="NCBI Taxonomy" id="658629"/>
    <lineage>
        <taxon>Bacteria</taxon>
        <taxon>Pseudomonadati</taxon>
        <taxon>Pseudomonadota</taxon>
        <taxon>Gammaproteobacteria</taxon>
        <taxon>Pseudomonadales</taxon>
        <taxon>Pseudomonadaceae</taxon>
        <taxon>Pseudomonas</taxon>
    </lineage>
</organism>
<evidence type="ECO:0000256" key="11">
    <source>
        <dbReference type="ARBA" id="ARBA00022841"/>
    </source>
</evidence>
<evidence type="ECO:0000313" key="17">
    <source>
        <dbReference type="EMBL" id="QXH41773.1"/>
    </source>
</evidence>
<name>A0ABX8MTR7_9PSED</name>
<keyword evidence="13" id="KW-0012">Acyltransferase</keyword>
<keyword evidence="10" id="KW-0574">Periplasm</keyword>
<evidence type="ECO:0000256" key="15">
    <source>
        <dbReference type="SAM" id="MobiDB-lite"/>
    </source>
</evidence>
<evidence type="ECO:0000256" key="12">
    <source>
        <dbReference type="ARBA" id="ARBA00023136"/>
    </source>
</evidence>
<evidence type="ECO:0000256" key="1">
    <source>
        <dbReference type="ARBA" id="ARBA00004418"/>
    </source>
</evidence>
<dbReference type="Pfam" id="PF16822">
    <property type="entry name" value="ALGX"/>
    <property type="match status" value="1"/>
</dbReference>
<feature type="region of interest" description="Disordered" evidence="15">
    <location>
        <begin position="370"/>
        <end position="438"/>
    </location>
</feature>
<keyword evidence="8" id="KW-0808">Transferase</keyword>
<comment type="pathway">
    <text evidence="3">Glycan biosynthesis; alginate biosynthesis.</text>
</comment>
<keyword evidence="11" id="KW-0016">Alginate biosynthesis</keyword>
<dbReference type="EMBL" id="CP077074">
    <property type="protein sequence ID" value="QXH41773.1"/>
    <property type="molecule type" value="Genomic_DNA"/>
</dbReference>
<evidence type="ECO:0000259" key="16">
    <source>
        <dbReference type="Pfam" id="PF16822"/>
    </source>
</evidence>
<dbReference type="Proteomes" id="UP000693952">
    <property type="component" value="Chromosome"/>
</dbReference>
<comment type="similarity">
    <text evidence="4">Belongs to the AlgJ family.</text>
</comment>
<evidence type="ECO:0000256" key="4">
    <source>
        <dbReference type="ARBA" id="ARBA00006038"/>
    </source>
</evidence>
<reference evidence="17" key="1">
    <citation type="submission" date="2021-06" db="EMBL/GenBank/DDBJ databases">
        <title>Updating the genus Pseudomonas: Description of 43 new species and partition of the Pseudomonas putida group.</title>
        <authorList>
            <person name="Girard L."/>
            <person name="Lood C."/>
            <person name="Vandamme P."/>
            <person name="Rokni-Zadeh H."/>
            <person name="van Noort V."/>
            <person name="Hofte M."/>
            <person name="Lavigne R."/>
            <person name="De Mot R."/>
        </authorList>
    </citation>
    <scope>NUCLEOTIDE SEQUENCE</scope>
    <source>
        <strain evidence="17">CMR12a</strain>
    </source>
</reference>
<keyword evidence="18" id="KW-1185">Reference proteome</keyword>
<gene>
    <name evidence="17" type="ORF">KSS89_06005</name>
</gene>
<evidence type="ECO:0000256" key="2">
    <source>
        <dbReference type="ARBA" id="ARBA00004587"/>
    </source>
</evidence>
<evidence type="ECO:0000313" key="18">
    <source>
        <dbReference type="Proteomes" id="UP000693952"/>
    </source>
</evidence>
<evidence type="ECO:0000256" key="6">
    <source>
        <dbReference type="ARBA" id="ARBA00022475"/>
    </source>
</evidence>
<dbReference type="InterPro" id="IPR031811">
    <property type="entry name" value="ALGX/ALGJ_SGNH-like"/>
</dbReference>
<keyword evidence="6" id="KW-1003">Cell membrane</keyword>
<keyword evidence="12" id="KW-0472">Membrane</keyword>
<comment type="subcellular location">
    <subcellularLocation>
        <location evidence="2">Cell inner membrane</location>
        <topology evidence="2">Peripheral membrane protein</topology>
        <orientation evidence="2">Periplasmic side</orientation>
    </subcellularLocation>
    <subcellularLocation>
        <location evidence="1">Periplasm</location>
    </subcellularLocation>
</comment>
<keyword evidence="7" id="KW-0997">Cell inner membrane</keyword>
<sequence>MTRSLRLFYVALFLVTLLVLGLWSARSFFGFSTNSDATVLNGRWTKAVETHYDDQFPIKRLGTNLWAALDFKLFNEGRPGVILGRDQWLYSDEEFHPVVNEELNLQGNYALVEGVRQTLKQHGVKLVMAIVPAKVRLYPEHLDAVRPARIHANLYQDFHARVAADKILAPDLLGPLQQAKQQGQPVFLRTDTHWTPAGAEVVAHQLAQAIADKTPLSGQPQRFVTQTQETVKHQGDLRRFLPLDPLFENLMPAPEPLQKRETHAAGEQAGAADNLFADHEVPVTLVGTSYSANPNWNFVGALKQALHSDVLSYAEDGHGPILPMLSYLKSDDFKNHPPQVLIWEFPERYLPVNNEIGDADPQWVAELKQTGAQAGPDRSVASEGKTRQKQARTRSLRAVNERSEPVFNAGLPSAAASIQPGQQTVALNTSETPDRAHN</sequence>
<evidence type="ECO:0000256" key="5">
    <source>
        <dbReference type="ARBA" id="ARBA00016086"/>
    </source>
</evidence>
<keyword evidence="9" id="KW-0732">Signal</keyword>
<accession>A0ABX8MTR7</accession>
<evidence type="ECO:0000256" key="14">
    <source>
        <dbReference type="ARBA" id="ARBA00031031"/>
    </source>
</evidence>
<evidence type="ECO:0000256" key="8">
    <source>
        <dbReference type="ARBA" id="ARBA00022679"/>
    </source>
</evidence>
<dbReference type="CDD" id="cd14442">
    <property type="entry name" value="AlgJ_like"/>
    <property type="match status" value="1"/>
</dbReference>
<dbReference type="InterPro" id="IPR034657">
    <property type="entry name" value="AlgJ"/>
</dbReference>
<evidence type="ECO:0000256" key="3">
    <source>
        <dbReference type="ARBA" id="ARBA00005182"/>
    </source>
</evidence>
<feature type="compositionally biased region" description="Polar residues" evidence="15">
    <location>
        <begin position="419"/>
        <end position="431"/>
    </location>
</feature>
<feature type="domain" description="AlgX/AlgJ SGNH hydrolase-like" evidence="16">
    <location>
        <begin position="81"/>
        <end position="347"/>
    </location>
</feature>
<evidence type="ECO:0000256" key="13">
    <source>
        <dbReference type="ARBA" id="ARBA00023315"/>
    </source>
</evidence>
<protein>
    <recommendedName>
        <fullName evidence="5">Probable alginate O-acetylase AlgJ</fullName>
    </recommendedName>
    <alternativeName>
        <fullName evidence="14">Alginate biosynthesis protein AlgJ</fullName>
    </alternativeName>
</protein>
<evidence type="ECO:0000256" key="10">
    <source>
        <dbReference type="ARBA" id="ARBA00022764"/>
    </source>
</evidence>
<evidence type="ECO:0000256" key="7">
    <source>
        <dbReference type="ARBA" id="ARBA00022519"/>
    </source>
</evidence>
<evidence type="ECO:0000256" key="9">
    <source>
        <dbReference type="ARBA" id="ARBA00022729"/>
    </source>
</evidence>
<proteinExistence type="inferred from homology"/>